<dbReference type="PANTHER" id="PTHR24282:SF196">
    <property type="entry name" value="CYTOCHROME P450 714C2"/>
    <property type="match status" value="1"/>
</dbReference>
<keyword evidence="8 11" id="KW-0408">Iron</keyword>
<dbReference type="InterPro" id="IPR001128">
    <property type="entry name" value="Cyt_P450"/>
</dbReference>
<evidence type="ECO:0000256" key="1">
    <source>
        <dbReference type="ARBA" id="ARBA00004167"/>
    </source>
</evidence>
<keyword evidence="9 12" id="KW-0503">Monooxygenase</keyword>
<dbReference type="Gene3D" id="1.10.630.10">
    <property type="entry name" value="Cytochrome P450"/>
    <property type="match status" value="1"/>
</dbReference>
<evidence type="ECO:0000313" key="13">
    <source>
        <dbReference type="EMBL" id="KAB1225639.1"/>
    </source>
</evidence>
<dbReference type="Pfam" id="PF00067">
    <property type="entry name" value="p450"/>
    <property type="match status" value="1"/>
</dbReference>
<evidence type="ECO:0000256" key="8">
    <source>
        <dbReference type="ARBA" id="ARBA00023004"/>
    </source>
</evidence>
<evidence type="ECO:0000313" key="14">
    <source>
        <dbReference type="Proteomes" id="UP000516437"/>
    </source>
</evidence>
<organism evidence="13 14">
    <name type="scientific">Morella rubra</name>
    <name type="common">Chinese bayberry</name>
    <dbReference type="NCBI Taxonomy" id="262757"/>
    <lineage>
        <taxon>Eukaryota</taxon>
        <taxon>Viridiplantae</taxon>
        <taxon>Streptophyta</taxon>
        <taxon>Embryophyta</taxon>
        <taxon>Tracheophyta</taxon>
        <taxon>Spermatophyta</taxon>
        <taxon>Magnoliopsida</taxon>
        <taxon>eudicotyledons</taxon>
        <taxon>Gunneridae</taxon>
        <taxon>Pentapetalae</taxon>
        <taxon>rosids</taxon>
        <taxon>fabids</taxon>
        <taxon>Fagales</taxon>
        <taxon>Myricaceae</taxon>
        <taxon>Morella</taxon>
    </lineage>
</organism>
<dbReference type="EMBL" id="RXIC02000019">
    <property type="protein sequence ID" value="KAB1225639.1"/>
    <property type="molecule type" value="Genomic_DNA"/>
</dbReference>
<evidence type="ECO:0008006" key="15">
    <source>
        <dbReference type="Google" id="ProtNLM"/>
    </source>
</evidence>
<keyword evidence="14" id="KW-1185">Reference proteome</keyword>
<accession>A0A6A1WK05</accession>
<keyword evidence="6" id="KW-1133">Transmembrane helix</keyword>
<evidence type="ECO:0000256" key="7">
    <source>
        <dbReference type="ARBA" id="ARBA00023002"/>
    </source>
</evidence>
<dbReference type="Proteomes" id="UP000516437">
    <property type="component" value="Chromosome 1"/>
</dbReference>
<evidence type="ECO:0000256" key="5">
    <source>
        <dbReference type="ARBA" id="ARBA00022723"/>
    </source>
</evidence>
<dbReference type="SUPFAM" id="SSF48264">
    <property type="entry name" value="Cytochrome P450"/>
    <property type="match status" value="1"/>
</dbReference>
<keyword evidence="7 12" id="KW-0560">Oxidoreductase</keyword>
<keyword evidence="10" id="KW-0472">Membrane</keyword>
<dbReference type="GO" id="GO:0004497">
    <property type="term" value="F:monooxygenase activity"/>
    <property type="evidence" value="ECO:0007669"/>
    <property type="project" value="UniProtKB-KW"/>
</dbReference>
<reference evidence="13 14" key="1">
    <citation type="journal article" date="2019" name="Plant Biotechnol. J.">
        <title>The red bayberry genome and genetic basis of sex determination.</title>
        <authorList>
            <person name="Jia H.M."/>
            <person name="Jia H.J."/>
            <person name="Cai Q.L."/>
            <person name="Wang Y."/>
            <person name="Zhao H.B."/>
            <person name="Yang W.F."/>
            <person name="Wang G.Y."/>
            <person name="Li Y.H."/>
            <person name="Zhan D.L."/>
            <person name="Shen Y.T."/>
            <person name="Niu Q.F."/>
            <person name="Chang L."/>
            <person name="Qiu J."/>
            <person name="Zhao L."/>
            <person name="Xie H.B."/>
            <person name="Fu W.Y."/>
            <person name="Jin J."/>
            <person name="Li X.W."/>
            <person name="Jiao Y."/>
            <person name="Zhou C.C."/>
            <person name="Tu T."/>
            <person name="Chai C.Y."/>
            <person name="Gao J.L."/>
            <person name="Fan L.J."/>
            <person name="van de Weg E."/>
            <person name="Wang J.Y."/>
            <person name="Gao Z.S."/>
        </authorList>
    </citation>
    <scope>NUCLEOTIDE SEQUENCE [LARGE SCALE GENOMIC DNA]</scope>
    <source>
        <tissue evidence="13">Leaves</tissue>
    </source>
</reference>
<gene>
    <name evidence="13" type="ORF">CJ030_MR1G002321</name>
</gene>
<keyword evidence="3 11" id="KW-0349">Heme</keyword>
<comment type="cofactor">
    <cofactor evidence="11">
        <name>heme</name>
        <dbReference type="ChEBI" id="CHEBI:30413"/>
    </cofactor>
</comment>
<dbReference type="InterPro" id="IPR017972">
    <property type="entry name" value="Cyt_P450_CS"/>
</dbReference>
<dbReference type="GO" id="GO:0005506">
    <property type="term" value="F:iron ion binding"/>
    <property type="evidence" value="ECO:0007669"/>
    <property type="project" value="InterPro"/>
</dbReference>
<dbReference type="PRINTS" id="PR00463">
    <property type="entry name" value="EP450I"/>
</dbReference>
<dbReference type="OrthoDB" id="1470350at2759"/>
<comment type="caution">
    <text evidence="13">The sequence shown here is derived from an EMBL/GenBank/DDBJ whole genome shotgun (WGS) entry which is preliminary data.</text>
</comment>
<dbReference type="InterPro" id="IPR050665">
    <property type="entry name" value="Cytochrome_P450_Monooxygen"/>
</dbReference>
<evidence type="ECO:0000256" key="2">
    <source>
        <dbReference type="ARBA" id="ARBA00010617"/>
    </source>
</evidence>
<comment type="subcellular location">
    <subcellularLocation>
        <location evidence="1">Membrane</location>
        <topology evidence="1">Single-pass membrane protein</topology>
    </subcellularLocation>
</comment>
<feature type="binding site" description="axial binding residue" evidence="11">
    <location>
        <position position="463"/>
    </location>
    <ligand>
        <name>heme</name>
        <dbReference type="ChEBI" id="CHEBI:30413"/>
    </ligand>
    <ligandPart>
        <name>Fe</name>
        <dbReference type="ChEBI" id="CHEBI:18248"/>
    </ligandPart>
</feature>
<proteinExistence type="inferred from homology"/>
<keyword evidence="5 11" id="KW-0479">Metal-binding</keyword>
<name>A0A6A1WK05_9ROSI</name>
<dbReference type="PROSITE" id="PS00086">
    <property type="entry name" value="CYTOCHROME_P450"/>
    <property type="match status" value="1"/>
</dbReference>
<dbReference type="InterPro" id="IPR002401">
    <property type="entry name" value="Cyt_P450_E_grp-I"/>
</dbReference>
<evidence type="ECO:0000256" key="4">
    <source>
        <dbReference type="ARBA" id="ARBA00022692"/>
    </source>
</evidence>
<keyword evidence="4" id="KW-0812">Transmembrane</keyword>
<evidence type="ECO:0000256" key="9">
    <source>
        <dbReference type="ARBA" id="ARBA00023033"/>
    </source>
</evidence>
<dbReference type="PANTHER" id="PTHR24282">
    <property type="entry name" value="CYTOCHROME P450 FAMILY MEMBER"/>
    <property type="match status" value="1"/>
</dbReference>
<dbReference type="AlphaFoldDB" id="A0A6A1WK05"/>
<comment type="similarity">
    <text evidence="2 12">Belongs to the cytochrome P450 family.</text>
</comment>
<evidence type="ECO:0000256" key="3">
    <source>
        <dbReference type="ARBA" id="ARBA00022617"/>
    </source>
</evidence>
<evidence type="ECO:0000256" key="10">
    <source>
        <dbReference type="ARBA" id="ARBA00023136"/>
    </source>
</evidence>
<evidence type="ECO:0000256" key="11">
    <source>
        <dbReference type="PIRSR" id="PIRSR602401-1"/>
    </source>
</evidence>
<protein>
    <recommendedName>
        <fullName evidence="15">Cytochrome P450 714C2</fullName>
    </recommendedName>
</protein>
<dbReference type="GO" id="GO:0016705">
    <property type="term" value="F:oxidoreductase activity, acting on paired donors, with incorporation or reduction of molecular oxygen"/>
    <property type="evidence" value="ECO:0007669"/>
    <property type="project" value="InterPro"/>
</dbReference>
<dbReference type="GO" id="GO:0020037">
    <property type="term" value="F:heme binding"/>
    <property type="evidence" value="ECO:0007669"/>
    <property type="project" value="InterPro"/>
</dbReference>
<evidence type="ECO:0000256" key="6">
    <source>
        <dbReference type="ARBA" id="ARBA00022989"/>
    </source>
</evidence>
<dbReference type="GO" id="GO:0016020">
    <property type="term" value="C:membrane"/>
    <property type="evidence" value="ECO:0007669"/>
    <property type="project" value="UniProtKB-SubCell"/>
</dbReference>
<evidence type="ECO:0000256" key="12">
    <source>
        <dbReference type="RuleBase" id="RU000461"/>
    </source>
</evidence>
<sequence>MELHFDAKMFFSLALLGFVGLLVRLYKALVVTPEKLRSQLREQGISGPPPTLLLGNIREIKKARFTSANGPATGEAPESHNCAAVLFPFFDQWRKQYGEAFVFSLGNTQILLVTQPDVVKEITTCTSLDLGKPSYQFRERGALLGQGILTSNGAVWAHQRKILAPELYMEKVKGMTNLITESTLTLINSWKSRIEREGGTADVQIDEYMRSFSGDVISRACFGSNYTKGEEIFLRLRALQEVMSKRVLSTGIPGMRFLPTRINREAWALEKEVRNLILEVVRERQKASYEKDLLQMVLEGAKNSDLSMEATDRFIVDNCKNIYLAGYETTAVSATWCLMLLASNQEWQDRVRAEVLDVCGDRIPDSDMLRRMKQLTMVIHESLRLYPPVPIVSREAFKDMKFGDIKVPKGVNVWNLVVTLHTDPDIWGPDAYSFNPQRFANGITGACKLPHLYMPFGVGPRVCLGQNLAMVELKILLSLILSNFSLSLSPKYKHAPAIKLVIEPEHGVDLVLRKL</sequence>
<dbReference type="InterPro" id="IPR036396">
    <property type="entry name" value="Cyt_P450_sf"/>
</dbReference>
<dbReference type="PRINTS" id="PR00385">
    <property type="entry name" value="P450"/>
</dbReference>